<reference evidence="1" key="1">
    <citation type="submission" date="2014-11" db="EMBL/GenBank/DDBJ databases">
        <authorList>
            <person name="Amaro Gonzalez C."/>
        </authorList>
    </citation>
    <scope>NUCLEOTIDE SEQUENCE</scope>
</reference>
<accession>A0A0E9VEN0</accession>
<evidence type="ECO:0000313" key="1">
    <source>
        <dbReference type="EMBL" id="JAH76517.1"/>
    </source>
</evidence>
<protein>
    <submittedName>
        <fullName evidence="1">Uncharacterized protein</fullName>
    </submittedName>
</protein>
<proteinExistence type="predicted"/>
<dbReference type="AlphaFoldDB" id="A0A0E9VEN0"/>
<dbReference type="EMBL" id="GBXM01032060">
    <property type="protein sequence ID" value="JAH76517.1"/>
    <property type="molecule type" value="Transcribed_RNA"/>
</dbReference>
<name>A0A0E9VEN0_ANGAN</name>
<sequence>MLIIRFECSVSLTSCWRCEINVKSVVINMRSVGDQRQTSVRST</sequence>
<organism evidence="1">
    <name type="scientific">Anguilla anguilla</name>
    <name type="common">European freshwater eel</name>
    <name type="synonym">Muraena anguilla</name>
    <dbReference type="NCBI Taxonomy" id="7936"/>
    <lineage>
        <taxon>Eukaryota</taxon>
        <taxon>Metazoa</taxon>
        <taxon>Chordata</taxon>
        <taxon>Craniata</taxon>
        <taxon>Vertebrata</taxon>
        <taxon>Euteleostomi</taxon>
        <taxon>Actinopterygii</taxon>
        <taxon>Neopterygii</taxon>
        <taxon>Teleostei</taxon>
        <taxon>Anguilliformes</taxon>
        <taxon>Anguillidae</taxon>
        <taxon>Anguilla</taxon>
    </lineage>
</organism>
<reference evidence="1" key="2">
    <citation type="journal article" date="2015" name="Fish Shellfish Immunol.">
        <title>Early steps in the European eel (Anguilla anguilla)-Vibrio vulnificus interaction in the gills: Role of the RtxA13 toxin.</title>
        <authorList>
            <person name="Callol A."/>
            <person name="Pajuelo D."/>
            <person name="Ebbesson L."/>
            <person name="Teles M."/>
            <person name="MacKenzie S."/>
            <person name="Amaro C."/>
        </authorList>
    </citation>
    <scope>NUCLEOTIDE SEQUENCE</scope>
</reference>